<proteinExistence type="predicted"/>
<dbReference type="AlphaFoldDB" id="M5G080"/>
<dbReference type="GeneID" id="63683653"/>
<gene>
    <name evidence="2" type="ORF">DACRYDRAFT_108103</name>
</gene>
<dbReference type="EMBL" id="JH795864">
    <property type="protein sequence ID" value="EJU01560.1"/>
    <property type="molecule type" value="Genomic_DNA"/>
</dbReference>
<dbReference type="Proteomes" id="UP000030653">
    <property type="component" value="Unassembled WGS sequence"/>
</dbReference>
<evidence type="ECO:0000313" key="3">
    <source>
        <dbReference type="Proteomes" id="UP000030653"/>
    </source>
</evidence>
<keyword evidence="1" id="KW-0812">Transmembrane</keyword>
<dbReference type="Pfam" id="PF16015">
    <property type="entry name" value="Promethin"/>
    <property type="match status" value="1"/>
</dbReference>
<protein>
    <submittedName>
        <fullName evidence="2">Uncharacterized protein</fullName>
    </submittedName>
</protein>
<feature type="transmembrane region" description="Helical" evidence="1">
    <location>
        <begin position="112"/>
        <end position="137"/>
    </location>
</feature>
<dbReference type="OMA" id="HHINWAD"/>
<sequence length="169" mass="18714">MDSSSSYEKKPAIMDQAQSNLQGMFQQAADDVRAHASKLEDRVFKPTREYAAYMWERHPVIAVFLGIFCILSFLPVLLFTSFALLTGGFLLSTSILFALLILGIILSLASLFLLAALAVTFCLSLGITAGLVAFWATTRLMGNIRVKGWQEGLLAWAWELREKVVGNSY</sequence>
<dbReference type="STRING" id="1858805.M5G080"/>
<evidence type="ECO:0000256" key="1">
    <source>
        <dbReference type="SAM" id="Phobius"/>
    </source>
</evidence>
<reference evidence="2 3" key="1">
    <citation type="journal article" date="2012" name="Science">
        <title>The Paleozoic origin of enzymatic lignin decomposition reconstructed from 31 fungal genomes.</title>
        <authorList>
            <person name="Floudas D."/>
            <person name="Binder M."/>
            <person name="Riley R."/>
            <person name="Barry K."/>
            <person name="Blanchette R.A."/>
            <person name="Henrissat B."/>
            <person name="Martinez A.T."/>
            <person name="Otillar R."/>
            <person name="Spatafora J.W."/>
            <person name="Yadav J.S."/>
            <person name="Aerts A."/>
            <person name="Benoit I."/>
            <person name="Boyd A."/>
            <person name="Carlson A."/>
            <person name="Copeland A."/>
            <person name="Coutinho P.M."/>
            <person name="de Vries R.P."/>
            <person name="Ferreira P."/>
            <person name="Findley K."/>
            <person name="Foster B."/>
            <person name="Gaskell J."/>
            <person name="Glotzer D."/>
            <person name="Gorecki P."/>
            <person name="Heitman J."/>
            <person name="Hesse C."/>
            <person name="Hori C."/>
            <person name="Igarashi K."/>
            <person name="Jurgens J.A."/>
            <person name="Kallen N."/>
            <person name="Kersten P."/>
            <person name="Kohler A."/>
            <person name="Kuees U."/>
            <person name="Kumar T.K.A."/>
            <person name="Kuo A."/>
            <person name="LaButti K."/>
            <person name="Larrondo L.F."/>
            <person name="Lindquist E."/>
            <person name="Ling A."/>
            <person name="Lombard V."/>
            <person name="Lucas S."/>
            <person name="Lundell T."/>
            <person name="Martin R."/>
            <person name="McLaughlin D.J."/>
            <person name="Morgenstern I."/>
            <person name="Morin E."/>
            <person name="Murat C."/>
            <person name="Nagy L.G."/>
            <person name="Nolan M."/>
            <person name="Ohm R.A."/>
            <person name="Patyshakuliyeva A."/>
            <person name="Rokas A."/>
            <person name="Ruiz-Duenas F.J."/>
            <person name="Sabat G."/>
            <person name="Salamov A."/>
            <person name="Samejima M."/>
            <person name="Schmutz J."/>
            <person name="Slot J.C."/>
            <person name="St John F."/>
            <person name="Stenlid J."/>
            <person name="Sun H."/>
            <person name="Sun S."/>
            <person name="Syed K."/>
            <person name="Tsang A."/>
            <person name="Wiebenga A."/>
            <person name="Young D."/>
            <person name="Pisabarro A."/>
            <person name="Eastwood D.C."/>
            <person name="Martin F."/>
            <person name="Cullen D."/>
            <person name="Grigoriev I.V."/>
            <person name="Hibbett D.S."/>
        </authorList>
    </citation>
    <scope>NUCLEOTIDE SEQUENCE [LARGE SCALE GENOMIC DNA]</scope>
    <source>
        <strain evidence="2 3">DJM-731 SS1</strain>
    </source>
</reference>
<accession>M5G080</accession>
<organism evidence="2 3">
    <name type="scientific">Dacryopinax primogenitus (strain DJM 731)</name>
    <name type="common">Brown rot fungus</name>
    <dbReference type="NCBI Taxonomy" id="1858805"/>
    <lineage>
        <taxon>Eukaryota</taxon>
        <taxon>Fungi</taxon>
        <taxon>Dikarya</taxon>
        <taxon>Basidiomycota</taxon>
        <taxon>Agaricomycotina</taxon>
        <taxon>Dacrymycetes</taxon>
        <taxon>Dacrymycetales</taxon>
        <taxon>Dacrymycetaceae</taxon>
        <taxon>Dacryopinax</taxon>
    </lineage>
</organism>
<feature type="transmembrane region" description="Helical" evidence="1">
    <location>
        <begin position="87"/>
        <end position="106"/>
    </location>
</feature>
<evidence type="ECO:0000313" key="2">
    <source>
        <dbReference type="EMBL" id="EJU01560.1"/>
    </source>
</evidence>
<feature type="transmembrane region" description="Helical" evidence="1">
    <location>
        <begin position="60"/>
        <end position="80"/>
    </location>
</feature>
<dbReference type="HOGENOM" id="CLU_1578478_0_0_1"/>
<keyword evidence="1" id="KW-1133">Transmembrane helix</keyword>
<dbReference type="RefSeq" id="XP_040628457.1">
    <property type="nucleotide sequence ID" value="XM_040768591.1"/>
</dbReference>
<name>M5G080_DACPD</name>
<keyword evidence="1" id="KW-0472">Membrane</keyword>
<keyword evidence="3" id="KW-1185">Reference proteome</keyword>